<dbReference type="Gene3D" id="2.40.128.460">
    <property type="entry name" value="Periplasmic lysozyme inhibitor of I-type lysozyme"/>
    <property type="match status" value="1"/>
</dbReference>
<name>A0A2T3HJB3_9SPHI</name>
<dbReference type="Proteomes" id="UP000240912">
    <property type="component" value="Unassembled WGS sequence"/>
</dbReference>
<feature type="signal peptide" evidence="1">
    <location>
        <begin position="1"/>
        <end position="24"/>
    </location>
</feature>
<protein>
    <recommendedName>
        <fullName evidence="4">VCBS repeat-containing protein</fullName>
    </recommendedName>
</protein>
<reference evidence="2 3" key="1">
    <citation type="submission" date="2018-03" db="EMBL/GenBank/DDBJ databases">
        <authorList>
            <person name="Keele B.F."/>
        </authorList>
    </citation>
    <scope>NUCLEOTIDE SEQUENCE [LARGE SCALE GENOMIC DNA]</scope>
    <source>
        <strain evidence="2 3">YL28-9</strain>
    </source>
</reference>
<sequence length="207" mass="23206">MKVFKPVYFYKHFLLFAGVLFCFACTEQQQAPVQESQSAEKKQAPNPFEFYKSIEVKPGLTFEILQWGKGVDSVGGYLVLMSDSAKNNFRSLAAEREGVITDAWNMDLDTDGNPEIYVQLQGSGNVSDLNVYEFSGNNFNKITFPGLPSKKGYAGHDKFTIRDGDLYRSYPVQPDPADTSLKAGSTREFLYMLRGNSFSVGEVNKKK</sequence>
<proteinExistence type="predicted"/>
<feature type="chain" id="PRO_5015462766" description="VCBS repeat-containing protein" evidence="1">
    <location>
        <begin position="25"/>
        <end position="207"/>
    </location>
</feature>
<dbReference type="EMBL" id="PYLS01000005">
    <property type="protein sequence ID" value="PST82483.1"/>
    <property type="molecule type" value="Genomic_DNA"/>
</dbReference>
<organism evidence="2 3">
    <name type="scientific">Pedobacter yulinensis</name>
    <dbReference type="NCBI Taxonomy" id="2126353"/>
    <lineage>
        <taxon>Bacteria</taxon>
        <taxon>Pseudomonadati</taxon>
        <taxon>Bacteroidota</taxon>
        <taxon>Sphingobacteriia</taxon>
        <taxon>Sphingobacteriales</taxon>
        <taxon>Sphingobacteriaceae</taxon>
        <taxon>Pedobacter</taxon>
    </lineage>
</organism>
<keyword evidence="1" id="KW-0732">Signal</keyword>
<gene>
    <name evidence="2" type="ORF">C7T94_07335</name>
</gene>
<evidence type="ECO:0000313" key="2">
    <source>
        <dbReference type="EMBL" id="PST82483.1"/>
    </source>
</evidence>
<dbReference type="AlphaFoldDB" id="A0A2T3HJB3"/>
<comment type="caution">
    <text evidence="2">The sequence shown here is derived from an EMBL/GenBank/DDBJ whole genome shotgun (WGS) entry which is preliminary data.</text>
</comment>
<evidence type="ECO:0000256" key="1">
    <source>
        <dbReference type="SAM" id="SignalP"/>
    </source>
</evidence>
<dbReference type="RefSeq" id="WP_107214743.1">
    <property type="nucleotide sequence ID" value="NZ_KZ686269.1"/>
</dbReference>
<keyword evidence="3" id="KW-1185">Reference proteome</keyword>
<evidence type="ECO:0000313" key="3">
    <source>
        <dbReference type="Proteomes" id="UP000240912"/>
    </source>
</evidence>
<dbReference type="InterPro" id="IPR038643">
    <property type="entry name" value="PliI_sf"/>
</dbReference>
<accession>A0A2T3HJB3</accession>
<evidence type="ECO:0008006" key="4">
    <source>
        <dbReference type="Google" id="ProtNLM"/>
    </source>
</evidence>
<dbReference type="OrthoDB" id="980465at2"/>